<sequence>MGGETGADGGVANPHVLVGDSLIALDEYILVEVPHRWERDGSRQYNPPEAMYFAEDRVTLSVRRRGDAEERDFTLVVAPDMFAPMAKFFASLAPPEQPEDPSV</sequence>
<reference evidence="1 2" key="1">
    <citation type="submission" date="2018-12" db="EMBL/GenBank/DDBJ databases">
        <authorList>
            <consortium name="Pathogen Informatics"/>
        </authorList>
    </citation>
    <scope>NUCLEOTIDE SEQUENCE [LARGE SCALE GENOMIC DNA]</scope>
    <source>
        <strain evidence="1 2">NCTC10437</strain>
    </source>
</reference>
<evidence type="ECO:0000313" key="1">
    <source>
        <dbReference type="EMBL" id="VEG58137.1"/>
    </source>
</evidence>
<evidence type="ECO:0000313" key="2">
    <source>
        <dbReference type="Proteomes" id="UP000279306"/>
    </source>
</evidence>
<protein>
    <submittedName>
        <fullName evidence="1">Uncharacterized protein</fullName>
    </submittedName>
</protein>
<gene>
    <name evidence="1" type="ORF">NCTC10437_05161</name>
</gene>
<dbReference type="Proteomes" id="UP000279306">
    <property type="component" value="Chromosome"/>
</dbReference>
<accession>A0A448J0R9</accession>
<dbReference type="STRING" id="1791.GCA_001049355_04073"/>
<dbReference type="EMBL" id="LR134356">
    <property type="protein sequence ID" value="VEG58137.1"/>
    <property type="molecule type" value="Genomic_DNA"/>
</dbReference>
<organism evidence="1 2">
    <name type="scientific">Mycolicibacterium aurum</name>
    <name type="common">Mycobacterium aurum</name>
    <dbReference type="NCBI Taxonomy" id="1791"/>
    <lineage>
        <taxon>Bacteria</taxon>
        <taxon>Bacillati</taxon>
        <taxon>Actinomycetota</taxon>
        <taxon>Actinomycetes</taxon>
        <taxon>Mycobacteriales</taxon>
        <taxon>Mycobacteriaceae</taxon>
        <taxon>Mycolicibacterium</taxon>
    </lineage>
</organism>
<dbReference type="KEGG" id="mauu:NCTC10437_05161"/>
<dbReference type="AlphaFoldDB" id="A0A448J0R9"/>
<proteinExistence type="predicted"/>
<keyword evidence="2" id="KW-1185">Reference proteome</keyword>
<name>A0A448J0R9_MYCAU</name>